<evidence type="ECO:0000313" key="7">
    <source>
        <dbReference type="Proteomes" id="UP000234775"/>
    </source>
</evidence>
<dbReference type="Proteomes" id="UP000070422">
    <property type="component" value="Unassembled WGS sequence"/>
</dbReference>
<dbReference type="SMART" id="SM00563">
    <property type="entry name" value="PlsC"/>
    <property type="match status" value="1"/>
</dbReference>
<keyword evidence="1 4" id="KW-0808">Transferase</keyword>
<dbReference type="SUPFAM" id="SSF69593">
    <property type="entry name" value="Glycerol-3-phosphate (1)-acyltransferase"/>
    <property type="match status" value="1"/>
</dbReference>
<feature type="domain" description="Phospholipid/glycerol acyltransferase" evidence="3">
    <location>
        <begin position="36"/>
        <end position="146"/>
    </location>
</feature>
<reference evidence="4 6" key="1">
    <citation type="submission" date="2016-01" db="EMBL/GenBank/DDBJ databases">
        <authorList>
            <person name="Oliw E.H."/>
        </authorList>
    </citation>
    <scope>NUCLEOTIDE SEQUENCE [LARGE SCALE GENOMIC DNA]</scope>
    <source>
        <strain evidence="4 6">KA00635</strain>
    </source>
</reference>
<name>A0A133XZL2_9LACT</name>
<evidence type="ECO:0000256" key="2">
    <source>
        <dbReference type="ARBA" id="ARBA00023315"/>
    </source>
</evidence>
<comment type="caution">
    <text evidence="4">The sequence shown here is derived from an EMBL/GenBank/DDBJ whole genome shotgun (WGS) entry which is preliminary data.</text>
</comment>
<sequence>MRLYYVLAYGIKALIRCVNGKPEVSYHEDYDPNTQYLIVAPHRSLLDPVIIAIHTLPHPVRFLAKKELFHSKVVAWLFEKVGVIAIDREHPSPKALKEAVNELKKGTNNVGIFPTGSRYSTEIKEGAAVLAKMGKVDLLPVAYQGPIHIKDLFSRKKSHRVKFRVGQPISLPEGRKLTSEQVSQVEGQIAEALQAVDDWIDPDYVYDIEVAKKERQARKNKN</sequence>
<dbReference type="GO" id="GO:0003841">
    <property type="term" value="F:1-acylglycerol-3-phosphate O-acyltransferase activity"/>
    <property type="evidence" value="ECO:0007669"/>
    <property type="project" value="TreeGrafter"/>
</dbReference>
<dbReference type="PANTHER" id="PTHR10434">
    <property type="entry name" value="1-ACYL-SN-GLYCEROL-3-PHOSPHATE ACYLTRANSFERASE"/>
    <property type="match status" value="1"/>
</dbReference>
<gene>
    <name evidence="5" type="ORF">CYJ27_05900</name>
    <name evidence="4" type="ORF">HMPREF3187_00884</name>
</gene>
<evidence type="ECO:0000313" key="6">
    <source>
        <dbReference type="Proteomes" id="UP000070422"/>
    </source>
</evidence>
<accession>A0A133XZL2</accession>
<keyword evidence="2 4" id="KW-0012">Acyltransferase</keyword>
<dbReference type="PANTHER" id="PTHR10434:SF40">
    <property type="entry name" value="1-ACYL-SN-GLYCEROL-3-PHOSPHATE ACYLTRANSFERASE"/>
    <property type="match status" value="1"/>
</dbReference>
<dbReference type="OrthoDB" id="9803035at2"/>
<reference evidence="5 7" key="2">
    <citation type="submission" date="2017-12" db="EMBL/GenBank/DDBJ databases">
        <title>Phylogenetic diversity of female urinary microbiome.</title>
        <authorList>
            <person name="Thomas-White K."/>
            <person name="Wolfe A.J."/>
        </authorList>
    </citation>
    <scope>NUCLEOTIDE SEQUENCE [LARGE SCALE GENOMIC DNA]</scope>
    <source>
        <strain evidence="5 7">UMB0844</strain>
    </source>
</reference>
<evidence type="ECO:0000259" key="3">
    <source>
        <dbReference type="SMART" id="SM00563"/>
    </source>
</evidence>
<dbReference type="EMBL" id="PKGZ01000004">
    <property type="protein sequence ID" value="PKY91234.1"/>
    <property type="molecule type" value="Genomic_DNA"/>
</dbReference>
<dbReference type="CDD" id="cd07989">
    <property type="entry name" value="LPLAT_AGPAT-like"/>
    <property type="match status" value="1"/>
</dbReference>
<evidence type="ECO:0000313" key="4">
    <source>
        <dbReference type="EMBL" id="KXB36374.1"/>
    </source>
</evidence>
<proteinExistence type="predicted"/>
<dbReference type="STRING" id="87541.AWM71_00590"/>
<dbReference type="Proteomes" id="UP000234775">
    <property type="component" value="Unassembled WGS sequence"/>
</dbReference>
<dbReference type="Pfam" id="PF01553">
    <property type="entry name" value="Acyltransferase"/>
    <property type="match status" value="1"/>
</dbReference>
<dbReference type="GO" id="GO:0006654">
    <property type="term" value="P:phosphatidic acid biosynthetic process"/>
    <property type="evidence" value="ECO:0007669"/>
    <property type="project" value="TreeGrafter"/>
</dbReference>
<dbReference type="InterPro" id="IPR002123">
    <property type="entry name" value="Plipid/glycerol_acylTrfase"/>
</dbReference>
<evidence type="ECO:0000256" key="1">
    <source>
        <dbReference type="ARBA" id="ARBA00022679"/>
    </source>
</evidence>
<dbReference type="RefSeq" id="WP_060936804.1">
    <property type="nucleotide sequence ID" value="NZ_JASOZP010000037.1"/>
</dbReference>
<protein>
    <submittedName>
        <fullName evidence="4 5">Acyltransferase</fullName>
    </submittedName>
</protein>
<dbReference type="EMBL" id="LSCQ01000043">
    <property type="protein sequence ID" value="KXB36374.1"/>
    <property type="molecule type" value="Genomic_DNA"/>
</dbReference>
<evidence type="ECO:0000313" key="5">
    <source>
        <dbReference type="EMBL" id="PKY91234.1"/>
    </source>
</evidence>
<dbReference type="PATRIC" id="fig|87541.4.peg.874"/>
<keyword evidence="7" id="KW-1185">Reference proteome</keyword>
<dbReference type="AlphaFoldDB" id="A0A133XZL2"/>
<organism evidence="4 6">
    <name type="scientific">Aerococcus christensenii</name>
    <dbReference type="NCBI Taxonomy" id="87541"/>
    <lineage>
        <taxon>Bacteria</taxon>
        <taxon>Bacillati</taxon>
        <taxon>Bacillota</taxon>
        <taxon>Bacilli</taxon>
        <taxon>Lactobacillales</taxon>
        <taxon>Aerococcaceae</taxon>
        <taxon>Aerococcus</taxon>
    </lineage>
</organism>